<dbReference type="CDD" id="cd07723">
    <property type="entry name" value="hydroxyacylglutathione_hydrolase_MBL-fold"/>
    <property type="match status" value="1"/>
</dbReference>
<name>A0A545TE13_9GAMM</name>
<feature type="binding site" evidence="7">
    <location>
        <position position="58"/>
    </location>
    <ligand>
        <name>Zn(2+)</name>
        <dbReference type="ChEBI" id="CHEBI:29105"/>
        <label>1</label>
    </ligand>
</feature>
<evidence type="ECO:0000256" key="6">
    <source>
        <dbReference type="ARBA" id="ARBA00022833"/>
    </source>
</evidence>
<dbReference type="Pfam" id="PF00753">
    <property type="entry name" value="Lactamase_B"/>
    <property type="match status" value="1"/>
</dbReference>
<evidence type="ECO:0000256" key="3">
    <source>
        <dbReference type="ARBA" id="ARBA00006759"/>
    </source>
</evidence>
<evidence type="ECO:0000313" key="9">
    <source>
        <dbReference type="EMBL" id="TQV75454.1"/>
    </source>
</evidence>
<dbReference type="EMBL" id="VIKR01000002">
    <property type="protein sequence ID" value="TQV75454.1"/>
    <property type="molecule type" value="Genomic_DNA"/>
</dbReference>
<comment type="function">
    <text evidence="7">Thiolesterase that catalyzes the hydrolysis of S-D-lactoyl-glutathione to form glutathione and D-lactic acid.</text>
</comment>
<accession>A0A545TE13</accession>
<reference evidence="9 10" key="1">
    <citation type="submission" date="2019-06" db="EMBL/GenBank/DDBJ databases">
        <title>Draft genome of Aliikangiella marina GYP-15.</title>
        <authorList>
            <person name="Wang G."/>
        </authorList>
    </citation>
    <scope>NUCLEOTIDE SEQUENCE [LARGE SCALE GENOMIC DNA]</scope>
    <source>
        <strain evidence="9 10">GYP-15</strain>
    </source>
</reference>
<feature type="binding site" evidence="7">
    <location>
        <position position="114"/>
    </location>
    <ligand>
        <name>Zn(2+)</name>
        <dbReference type="ChEBI" id="CHEBI:29105"/>
        <label>1</label>
    </ligand>
</feature>
<dbReference type="InterPro" id="IPR035680">
    <property type="entry name" value="Clx_II_MBL"/>
</dbReference>
<feature type="binding site" evidence="7">
    <location>
        <position position="61"/>
    </location>
    <ligand>
        <name>Zn(2+)</name>
        <dbReference type="ChEBI" id="CHEBI:29105"/>
        <label>2</label>
    </ligand>
</feature>
<keyword evidence="4 7" id="KW-0479">Metal-binding</keyword>
<evidence type="ECO:0000256" key="1">
    <source>
        <dbReference type="ARBA" id="ARBA00001623"/>
    </source>
</evidence>
<evidence type="ECO:0000313" key="10">
    <source>
        <dbReference type="Proteomes" id="UP000317839"/>
    </source>
</evidence>
<comment type="similarity">
    <text evidence="3 7">Belongs to the metallo-beta-lactamase superfamily. Glyoxalase II family.</text>
</comment>
<dbReference type="InterPro" id="IPR017782">
    <property type="entry name" value="Hydroxyacylglutathione_Hdrlase"/>
</dbReference>
<dbReference type="Proteomes" id="UP000317839">
    <property type="component" value="Unassembled WGS sequence"/>
</dbReference>
<dbReference type="Gene3D" id="3.60.15.10">
    <property type="entry name" value="Ribonuclease Z/Hydroxyacylglutathione hydrolase-like"/>
    <property type="match status" value="1"/>
</dbReference>
<dbReference type="SUPFAM" id="SSF56281">
    <property type="entry name" value="Metallo-hydrolase/oxidoreductase"/>
    <property type="match status" value="1"/>
</dbReference>
<dbReference type="PANTHER" id="PTHR43705">
    <property type="entry name" value="HYDROXYACYLGLUTATHIONE HYDROLASE"/>
    <property type="match status" value="1"/>
</dbReference>
<dbReference type="AlphaFoldDB" id="A0A545TE13"/>
<keyword evidence="10" id="KW-1185">Reference proteome</keyword>
<gene>
    <name evidence="7 9" type="primary">gloB</name>
    <name evidence="9" type="ORF">FLL45_11070</name>
</gene>
<comment type="pathway">
    <text evidence="2 7">Secondary metabolite metabolism; methylglyoxal degradation; (R)-lactate from methylglyoxal: step 2/2.</text>
</comment>
<dbReference type="InterPro" id="IPR050110">
    <property type="entry name" value="Glyoxalase_II_hydrolase"/>
</dbReference>
<dbReference type="UniPathway" id="UPA00619">
    <property type="reaction ID" value="UER00676"/>
</dbReference>
<dbReference type="GO" id="GO:0019243">
    <property type="term" value="P:methylglyoxal catabolic process to D-lactate via S-lactoyl-glutathione"/>
    <property type="evidence" value="ECO:0007669"/>
    <property type="project" value="UniProtKB-UniRule"/>
</dbReference>
<dbReference type="PANTHER" id="PTHR43705:SF1">
    <property type="entry name" value="HYDROXYACYLGLUTATHIONE HYDROLASE GLOB"/>
    <property type="match status" value="1"/>
</dbReference>
<dbReference type="OrthoDB" id="9802248at2"/>
<feature type="binding site" evidence="7">
    <location>
        <position position="137"/>
    </location>
    <ligand>
        <name>Zn(2+)</name>
        <dbReference type="ChEBI" id="CHEBI:29105"/>
        <label>1</label>
    </ligand>
</feature>
<dbReference type="NCBIfam" id="TIGR03413">
    <property type="entry name" value="GSH_gloB"/>
    <property type="match status" value="1"/>
</dbReference>
<evidence type="ECO:0000256" key="4">
    <source>
        <dbReference type="ARBA" id="ARBA00022723"/>
    </source>
</evidence>
<sequence length="263" mass="29031">MTPMISITPVEAFNDNYHWLIHDGTYAAVVDPGDPKPVQRAVEKAGLKLVAILITHHHWDHTGGIKALKAQYGCEVFGPLNNAIEGIDNHCVEGTRLTLPGLNLTLEVMEVPGHTKDHIAYFAAQTDKYKNLLFCGDTVFSGGCGRLFEGTAAQMWQSIQKIMALPDDTLLFPAHEYTLSNIQFALAVEPNNQSLQKYNDQAKALRNKLLPTLPAVLATEKAINPFMRADDPDVVKTAETRAEAVNLSAAQVFAVIRHWKDTF</sequence>
<evidence type="ECO:0000256" key="7">
    <source>
        <dbReference type="HAMAP-Rule" id="MF_01374"/>
    </source>
</evidence>
<keyword evidence="5 7" id="KW-0378">Hydrolase</keyword>
<dbReference type="HAMAP" id="MF_01374">
    <property type="entry name" value="Glyoxalase_2"/>
    <property type="match status" value="1"/>
</dbReference>
<dbReference type="InterPro" id="IPR036866">
    <property type="entry name" value="RibonucZ/Hydroxyglut_hydro"/>
</dbReference>
<evidence type="ECO:0000256" key="5">
    <source>
        <dbReference type="ARBA" id="ARBA00022801"/>
    </source>
</evidence>
<evidence type="ECO:0000259" key="8">
    <source>
        <dbReference type="SMART" id="SM00849"/>
    </source>
</evidence>
<dbReference type="SMART" id="SM00849">
    <property type="entry name" value="Lactamase_B"/>
    <property type="match status" value="1"/>
</dbReference>
<comment type="catalytic activity">
    <reaction evidence="1 7">
        <text>an S-(2-hydroxyacyl)glutathione + H2O = a 2-hydroxy carboxylate + glutathione + H(+)</text>
        <dbReference type="Rhea" id="RHEA:21864"/>
        <dbReference type="ChEBI" id="CHEBI:15377"/>
        <dbReference type="ChEBI" id="CHEBI:15378"/>
        <dbReference type="ChEBI" id="CHEBI:57925"/>
        <dbReference type="ChEBI" id="CHEBI:58896"/>
        <dbReference type="ChEBI" id="CHEBI:71261"/>
        <dbReference type="EC" id="3.1.2.6"/>
    </reaction>
</comment>
<dbReference type="InterPro" id="IPR032282">
    <property type="entry name" value="HAGH_C"/>
</dbReference>
<organism evidence="9 10">
    <name type="scientific">Aliikangiella marina</name>
    <dbReference type="NCBI Taxonomy" id="1712262"/>
    <lineage>
        <taxon>Bacteria</taxon>
        <taxon>Pseudomonadati</taxon>
        <taxon>Pseudomonadota</taxon>
        <taxon>Gammaproteobacteria</taxon>
        <taxon>Oceanospirillales</taxon>
        <taxon>Pleioneaceae</taxon>
        <taxon>Aliikangiella</taxon>
    </lineage>
</organism>
<proteinExistence type="inferred from homology"/>
<dbReference type="GO" id="GO:0046872">
    <property type="term" value="F:metal ion binding"/>
    <property type="evidence" value="ECO:0007669"/>
    <property type="project" value="UniProtKB-KW"/>
</dbReference>
<feature type="domain" description="Metallo-beta-lactamase" evidence="8">
    <location>
        <begin position="15"/>
        <end position="175"/>
    </location>
</feature>
<comment type="caution">
    <text evidence="9">The sequence shown here is derived from an EMBL/GenBank/DDBJ whole genome shotgun (WGS) entry which is preliminary data.</text>
</comment>
<dbReference type="InterPro" id="IPR001279">
    <property type="entry name" value="Metallo-B-lactamas"/>
</dbReference>
<comment type="subunit">
    <text evidence="7">Monomer.</text>
</comment>
<feature type="binding site" evidence="7">
    <location>
        <position position="60"/>
    </location>
    <ligand>
        <name>Zn(2+)</name>
        <dbReference type="ChEBI" id="CHEBI:29105"/>
        <label>2</label>
    </ligand>
</feature>
<protein>
    <recommendedName>
        <fullName evidence="7">Hydroxyacylglutathione hydrolase</fullName>
        <ecNumber evidence="7">3.1.2.6</ecNumber>
    </recommendedName>
    <alternativeName>
        <fullName evidence="7">Glyoxalase II</fullName>
        <shortName evidence="7">Glx II</shortName>
    </alternativeName>
</protein>
<feature type="binding site" evidence="7">
    <location>
        <position position="137"/>
    </location>
    <ligand>
        <name>Zn(2+)</name>
        <dbReference type="ChEBI" id="CHEBI:29105"/>
        <label>2</label>
    </ligand>
</feature>
<dbReference type="GO" id="GO:0004416">
    <property type="term" value="F:hydroxyacylglutathione hydrolase activity"/>
    <property type="evidence" value="ECO:0007669"/>
    <property type="project" value="UniProtKB-UniRule"/>
</dbReference>
<keyword evidence="6 7" id="KW-0862">Zinc</keyword>
<comment type="cofactor">
    <cofactor evidence="7">
        <name>Zn(2+)</name>
        <dbReference type="ChEBI" id="CHEBI:29105"/>
    </cofactor>
    <text evidence="7">Binds 2 Zn(2+) ions per subunit.</text>
</comment>
<feature type="binding site" evidence="7">
    <location>
        <position position="175"/>
    </location>
    <ligand>
        <name>Zn(2+)</name>
        <dbReference type="ChEBI" id="CHEBI:29105"/>
        <label>2</label>
    </ligand>
</feature>
<dbReference type="PIRSF" id="PIRSF005457">
    <property type="entry name" value="Glx"/>
    <property type="match status" value="1"/>
</dbReference>
<dbReference type="Pfam" id="PF16123">
    <property type="entry name" value="HAGH_C"/>
    <property type="match status" value="1"/>
</dbReference>
<feature type="binding site" evidence="7">
    <location>
        <position position="56"/>
    </location>
    <ligand>
        <name>Zn(2+)</name>
        <dbReference type="ChEBI" id="CHEBI:29105"/>
        <label>1</label>
    </ligand>
</feature>
<dbReference type="EC" id="3.1.2.6" evidence="7"/>
<evidence type="ECO:0000256" key="2">
    <source>
        <dbReference type="ARBA" id="ARBA00004963"/>
    </source>
</evidence>